<sequence length="261" mass="29655">LKHGCRLSPISLKAVFISNVAYLKGYEKINGLSGTLGSLHESQTLIDLYDADLIKIPTFQPKCFYEHVAVVSTREDEWYQNLFDEVCDQVLAERSVLIVSESIAAVQKIALELRTRYEKLENPSDEIKRCFGSVKTYQREFEEFVFNEKNPLDPSKLLIATNLAGRGTDIKLSETLINNGGLHVITSFLPSNRRIEEQAFGRAARCGQPGSAQIIALRVDDNGTEQSIFQLKMFRDNQEVHRLTSLKSFYDFHTEIEEQCL</sequence>
<reference evidence="2" key="1">
    <citation type="submission" date="2022-11" db="UniProtKB">
        <authorList>
            <consortium name="WormBaseParasite"/>
        </authorList>
    </citation>
    <scope>IDENTIFICATION</scope>
</reference>
<dbReference type="Proteomes" id="UP000887576">
    <property type="component" value="Unplaced"/>
</dbReference>
<proteinExistence type="predicted"/>
<name>A0AC34R4D5_9BILA</name>
<protein>
    <submittedName>
        <fullName evidence="2">Uncharacterized protein</fullName>
    </submittedName>
</protein>
<organism evidence="1 2">
    <name type="scientific">Panagrolaimus sp. JU765</name>
    <dbReference type="NCBI Taxonomy" id="591449"/>
    <lineage>
        <taxon>Eukaryota</taxon>
        <taxon>Metazoa</taxon>
        <taxon>Ecdysozoa</taxon>
        <taxon>Nematoda</taxon>
        <taxon>Chromadorea</taxon>
        <taxon>Rhabditida</taxon>
        <taxon>Tylenchina</taxon>
        <taxon>Panagrolaimomorpha</taxon>
        <taxon>Panagrolaimoidea</taxon>
        <taxon>Panagrolaimidae</taxon>
        <taxon>Panagrolaimus</taxon>
    </lineage>
</organism>
<accession>A0AC34R4D5</accession>
<dbReference type="WBParaSite" id="JU765_v2.g3322.t1">
    <property type="protein sequence ID" value="JU765_v2.g3322.t1"/>
    <property type="gene ID" value="JU765_v2.g3322"/>
</dbReference>
<evidence type="ECO:0000313" key="1">
    <source>
        <dbReference type="Proteomes" id="UP000887576"/>
    </source>
</evidence>
<evidence type="ECO:0000313" key="2">
    <source>
        <dbReference type="WBParaSite" id="JU765_v2.g3322.t1"/>
    </source>
</evidence>